<reference evidence="3" key="1">
    <citation type="submission" date="2023-07" db="EMBL/GenBank/DDBJ databases">
        <title>Genome content predicts the carbon catabolic preferences of heterotrophic bacteria.</title>
        <authorList>
            <person name="Gralka M."/>
        </authorList>
    </citation>
    <scope>NUCLEOTIDE SEQUENCE</scope>
    <source>
        <strain evidence="3">G2M05</strain>
    </source>
</reference>
<dbReference type="EC" id="2.4.-.-" evidence="3"/>
<name>A0AAW7Y561_9GAMM</name>
<dbReference type="PANTHER" id="PTHR30160:SF1">
    <property type="entry name" value="LIPOPOLYSACCHARIDE 1,2-N-ACETYLGLUCOSAMINETRANSFERASE-RELATED"/>
    <property type="match status" value="1"/>
</dbReference>
<evidence type="ECO:0000256" key="2">
    <source>
        <dbReference type="ARBA" id="ARBA00022679"/>
    </source>
</evidence>
<dbReference type="Proteomes" id="UP001170624">
    <property type="component" value="Unassembled WGS sequence"/>
</dbReference>
<dbReference type="GO" id="GO:0005829">
    <property type="term" value="C:cytosol"/>
    <property type="evidence" value="ECO:0007669"/>
    <property type="project" value="TreeGrafter"/>
</dbReference>
<dbReference type="InterPro" id="IPR051199">
    <property type="entry name" value="LPS_LOS_Heptosyltrfase"/>
</dbReference>
<evidence type="ECO:0000256" key="1">
    <source>
        <dbReference type="ARBA" id="ARBA00022676"/>
    </source>
</evidence>
<dbReference type="PANTHER" id="PTHR30160">
    <property type="entry name" value="TETRAACYLDISACCHARIDE 4'-KINASE-RELATED"/>
    <property type="match status" value="1"/>
</dbReference>
<dbReference type="AlphaFoldDB" id="A0AAW7Y561"/>
<dbReference type="Gene3D" id="3.40.50.2000">
    <property type="entry name" value="Glycogen Phosphorylase B"/>
    <property type="match status" value="2"/>
</dbReference>
<dbReference type="CDD" id="cd03789">
    <property type="entry name" value="GT9_LPS_heptosyltransferase"/>
    <property type="match status" value="1"/>
</dbReference>
<sequence length="343" mass="38337">MKRFLVVRRDNIGDLLCTTPFISNLRASSPDAEIDVLVNSYNYDAIKNNPDVNHIYVYEKAKHVSGVRAKLLTYVNRIKMMIALKAKHYDYAFLCSPGERTIRLAKQAGVKNMAGFYRSEQEKQELTYSVPLSDCAGKHEAERVNLLLSAVATQPVVPPMTLKVESSVENIVLTELQQLGLSKSDEVIGVHVSARKPSNRWTTEKYISLIQALLSEAPQRKVLLFWSPGSASNKTHPGDDEKAKEIVERVNSNALIAHKTSNLQQLIAMTQRVDLYICSDGGAMHVAAGLHKKVLCFFGDSDISQWYPWGITHRVMTNENKDVSTISVASVLAMFEEIDNDKV</sequence>
<dbReference type="GO" id="GO:0009244">
    <property type="term" value="P:lipopolysaccharide core region biosynthetic process"/>
    <property type="evidence" value="ECO:0007669"/>
    <property type="project" value="TreeGrafter"/>
</dbReference>
<proteinExistence type="predicted"/>
<dbReference type="SUPFAM" id="SSF53756">
    <property type="entry name" value="UDP-Glycosyltransferase/glycogen phosphorylase"/>
    <property type="match status" value="1"/>
</dbReference>
<organism evidence="3 4">
    <name type="scientific">Photobacterium sanguinicancri</name>
    <dbReference type="NCBI Taxonomy" id="875932"/>
    <lineage>
        <taxon>Bacteria</taxon>
        <taxon>Pseudomonadati</taxon>
        <taxon>Pseudomonadota</taxon>
        <taxon>Gammaproteobacteria</taxon>
        <taxon>Vibrionales</taxon>
        <taxon>Vibrionaceae</taxon>
        <taxon>Photobacterium</taxon>
    </lineage>
</organism>
<dbReference type="EMBL" id="JAUOPU010000010">
    <property type="protein sequence ID" value="MDO6543140.1"/>
    <property type="molecule type" value="Genomic_DNA"/>
</dbReference>
<comment type="caution">
    <text evidence="3">The sequence shown here is derived from an EMBL/GenBank/DDBJ whole genome shotgun (WGS) entry which is preliminary data.</text>
</comment>
<dbReference type="GO" id="GO:0008713">
    <property type="term" value="F:ADP-heptose-lipopolysaccharide heptosyltransferase activity"/>
    <property type="evidence" value="ECO:0007669"/>
    <property type="project" value="TreeGrafter"/>
</dbReference>
<protein>
    <submittedName>
        <fullName evidence="3">Glycosyltransferase family 9 protein</fullName>
        <ecNumber evidence="3">2.4.-.-</ecNumber>
    </submittedName>
</protein>
<accession>A0AAW7Y561</accession>
<evidence type="ECO:0000313" key="3">
    <source>
        <dbReference type="EMBL" id="MDO6543140.1"/>
    </source>
</evidence>
<dbReference type="RefSeq" id="WP_062688304.1">
    <property type="nucleotide sequence ID" value="NZ_JAUOPU010000010.1"/>
</dbReference>
<dbReference type="Pfam" id="PF01075">
    <property type="entry name" value="Glyco_transf_9"/>
    <property type="match status" value="1"/>
</dbReference>
<keyword evidence="1 3" id="KW-0328">Glycosyltransferase</keyword>
<evidence type="ECO:0000313" key="4">
    <source>
        <dbReference type="Proteomes" id="UP001170624"/>
    </source>
</evidence>
<dbReference type="InterPro" id="IPR002201">
    <property type="entry name" value="Glyco_trans_9"/>
</dbReference>
<gene>
    <name evidence="3" type="ORF">Q4568_11390</name>
</gene>
<keyword evidence="2 3" id="KW-0808">Transferase</keyword>